<evidence type="ECO:0000313" key="1">
    <source>
        <dbReference type="EMBL" id="UTC28482.1"/>
    </source>
</evidence>
<name>A0A9E7N4R3_9CAUD</name>
<organism evidence="1 2">
    <name type="scientific">Brevundimonas phage vB_BpoS-Gurke</name>
    <dbReference type="NCBI Taxonomy" id="2948599"/>
    <lineage>
        <taxon>Viruses</taxon>
        <taxon>Duplodnaviria</taxon>
        <taxon>Heunggongvirae</taxon>
        <taxon>Uroviricota</taxon>
        <taxon>Caudoviricetes</taxon>
        <taxon>Jeanschmidtviridae</taxon>
        <taxon>Kikimoravirus</taxon>
        <taxon>Kikimoravirus gurke</taxon>
    </lineage>
</organism>
<protein>
    <submittedName>
        <fullName evidence="1">Uncharacterized protein</fullName>
    </submittedName>
</protein>
<accession>A0A9E7N4R3</accession>
<evidence type="ECO:0000313" key="2">
    <source>
        <dbReference type="Proteomes" id="UP001055634"/>
    </source>
</evidence>
<dbReference type="EMBL" id="ON529850">
    <property type="protein sequence ID" value="UTC28482.1"/>
    <property type="molecule type" value="Genomic_DNA"/>
</dbReference>
<sequence>MGLTVYIYRRAPADRPGDLLKLDAEDCTNGGVSSRVAALTLVNVSGPSSPSEDAPAAYLVKGNVAGSVKIVPADATGAKDSRWLMMGGNYAGTSDSRFGEAVESLGGGRYTAIAPVHDRFEG</sequence>
<reference evidence="1" key="1">
    <citation type="submission" date="2022-04" db="EMBL/GenBank/DDBJ databases">
        <authorList>
            <person name="Friedrich I."/>
            <person name="Schneider D."/>
            <person name="Poehlein A."/>
            <person name="Hertel R."/>
            <person name="Daniel R."/>
        </authorList>
    </citation>
    <scope>NUCLEOTIDE SEQUENCE</scope>
</reference>
<proteinExistence type="predicted"/>
<gene>
    <name evidence="1" type="ORF">GURKE_04800</name>
</gene>
<keyword evidence="2" id="KW-1185">Reference proteome</keyword>
<dbReference type="Proteomes" id="UP001055634">
    <property type="component" value="Segment"/>
</dbReference>